<organism evidence="1 2">
    <name type="scientific">Achromobacter deleyi</name>
    <dbReference type="NCBI Taxonomy" id="1353891"/>
    <lineage>
        <taxon>Bacteria</taxon>
        <taxon>Pseudomonadati</taxon>
        <taxon>Pseudomonadota</taxon>
        <taxon>Betaproteobacteria</taxon>
        <taxon>Burkholderiales</taxon>
        <taxon>Alcaligenaceae</taxon>
        <taxon>Achromobacter</taxon>
    </lineage>
</organism>
<protein>
    <submittedName>
        <fullName evidence="1">Uncharacterized protein</fullName>
    </submittedName>
</protein>
<accession>A0A6S6ZIV6</accession>
<proteinExistence type="predicted"/>
<evidence type="ECO:0000313" key="2">
    <source>
        <dbReference type="Proteomes" id="UP000494111"/>
    </source>
</evidence>
<evidence type="ECO:0000313" key="1">
    <source>
        <dbReference type="EMBL" id="CAB3677287.1"/>
    </source>
</evidence>
<dbReference type="Proteomes" id="UP000494111">
    <property type="component" value="Unassembled WGS sequence"/>
</dbReference>
<reference evidence="1 2" key="1">
    <citation type="submission" date="2020-04" db="EMBL/GenBank/DDBJ databases">
        <authorList>
            <person name="De Canck E."/>
        </authorList>
    </citation>
    <scope>NUCLEOTIDE SEQUENCE [LARGE SCALE GENOMIC DNA]</scope>
    <source>
        <strain evidence="1 2">LMG 3458</strain>
    </source>
</reference>
<name>A0A6S6ZIV6_9BURK</name>
<gene>
    <name evidence="1" type="ORF">LMG3458_01415</name>
</gene>
<sequence length="38" mass="3926">MFTTGTPLATPTTGFCPATFWSTEIGKVCASTGVQICV</sequence>
<dbReference type="AlphaFoldDB" id="A0A6S6ZIV6"/>
<dbReference type="EMBL" id="CADIJO010000004">
    <property type="protein sequence ID" value="CAB3677287.1"/>
    <property type="molecule type" value="Genomic_DNA"/>
</dbReference>